<dbReference type="PROSITE" id="PS50850">
    <property type="entry name" value="MFS"/>
    <property type="match status" value="1"/>
</dbReference>
<dbReference type="Proteomes" id="UP000013521">
    <property type="component" value="Unassembled WGS sequence"/>
</dbReference>
<feature type="transmembrane region" description="Helical" evidence="4">
    <location>
        <begin position="196"/>
        <end position="216"/>
    </location>
</feature>
<dbReference type="InterPro" id="IPR036259">
    <property type="entry name" value="MFS_trans_sf"/>
</dbReference>
<dbReference type="InterPro" id="IPR050327">
    <property type="entry name" value="Proton-linked_MCT"/>
</dbReference>
<evidence type="ECO:0000313" key="7">
    <source>
        <dbReference type="Proteomes" id="UP000013521"/>
    </source>
</evidence>
<feature type="transmembrane region" description="Helical" evidence="4">
    <location>
        <begin position="375"/>
        <end position="396"/>
    </location>
</feature>
<dbReference type="EMBL" id="KB916913">
    <property type="protein sequence ID" value="EOD43064.1"/>
    <property type="molecule type" value="Genomic_DNA"/>
</dbReference>
<reference evidence="7" key="1">
    <citation type="journal article" date="2013" name="Genome Announc.">
        <title>Draft genome sequence of Neofusicoccum parvum isolate UCR-NP2, a fungal vascular pathogen associated with grapevine cankers.</title>
        <authorList>
            <person name="Blanco-Ulate B."/>
            <person name="Rolshausen P."/>
            <person name="Cantu D."/>
        </authorList>
    </citation>
    <scope>NUCLEOTIDE SEQUENCE [LARGE SCALE GENOMIC DNA]</scope>
    <source>
        <strain evidence="7">UCR-NP2</strain>
    </source>
</reference>
<feature type="transmembrane region" description="Helical" evidence="4">
    <location>
        <begin position="305"/>
        <end position="328"/>
    </location>
</feature>
<sequence>MSSSNTSTSTLPKEQFESQESLPVSNEKPEVKLNGGFVAWSQVLVSHLLVVNGFGYFSSFGLFQSHWMSFLDKSASDISWVGSLSLFLLFFLGTLSGPAMDGGHFRSILFIGCGFQLLGVFTTSAISQYWQLILAQGIVQGIGNGLLFTPCIALVSTYFTERRAFALSLAACGAPIGGIVFPIISRQLSPSIGYPWTIRIMGFVMLFNTLVIFALARPRQFKRSKGPLVDPRAFKEPTYALFSIGIFFTLWGVYIAYFYVSATTPTTTFGKEVIHISESGSLTLLMILNAVGIPGRVVPAYLADAYFGTFNTLLPFVGGAGIMLFAWTGVHGRAAFYVFVILYGICANAVQTLFPSTLSQLTTDLSKVASRVGMVFTVGSIACLTGPPIAGVLIDLGDGDYLYAQVFGGSAVFMGFLFLGLARRFQYRQQRKEQQEPQQA</sequence>
<protein>
    <submittedName>
        <fullName evidence="6">Putative mfs monocarboxylate transporter protein</fullName>
    </submittedName>
</protein>
<name>R1GB39_BOTPV</name>
<dbReference type="PANTHER" id="PTHR11360:SF130">
    <property type="entry name" value="MAJOR FACILITATOR SUPERFAMILY (MFS) PROFILE DOMAIN-CONTAINING PROTEIN-RELATED"/>
    <property type="match status" value="1"/>
</dbReference>
<keyword evidence="4" id="KW-0472">Membrane</keyword>
<feature type="transmembrane region" description="Helical" evidence="4">
    <location>
        <begin position="164"/>
        <end position="184"/>
    </location>
</feature>
<comment type="similarity">
    <text evidence="2">Belongs to the major facilitator superfamily. Monocarboxylate porter (TC 2.A.1.13) family.</text>
</comment>
<dbReference type="OMA" id="YGICANA"/>
<evidence type="ECO:0000256" key="2">
    <source>
        <dbReference type="ARBA" id="ARBA00006727"/>
    </source>
</evidence>
<accession>R1GB39</accession>
<dbReference type="OrthoDB" id="6499973at2759"/>
<dbReference type="GO" id="GO:0016020">
    <property type="term" value="C:membrane"/>
    <property type="evidence" value="ECO:0007669"/>
    <property type="project" value="UniProtKB-SubCell"/>
</dbReference>
<feature type="domain" description="Major facilitator superfamily (MFS) profile" evidence="5">
    <location>
        <begin position="41"/>
        <end position="432"/>
    </location>
</feature>
<feature type="transmembrane region" description="Helical" evidence="4">
    <location>
        <begin position="78"/>
        <end position="96"/>
    </location>
</feature>
<keyword evidence="4" id="KW-1133">Transmembrane helix</keyword>
<evidence type="ECO:0000256" key="4">
    <source>
        <dbReference type="SAM" id="Phobius"/>
    </source>
</evidence>
<feature type="transmembrane region" description="Helical" evidence="4">
    <location>
        <begin position="280"/>
        <end position="298"/>
    </location>
</feature>
<dbReference type="PANTHER" id="PTHR11360">
    <property type="entry name" value="MONOCARBOXYLATE TRANSPORTER"/>
    <property type="match status" value="1"/>
</dbReference>
<organism evidence="6 7">
    <name type="scientific">Botryosphaeria parva (strain UCR-NP2)</name>
    <name type="common">Grapevine canker fungus</name>
    <name type="synonym">Neofusicoccum parvum</name>
    <dbReference type="NCBI Taxonomy" id="1287680"/>
    <lineage>
        <taxon>Eukaryota</taxon>
        <taxon>Fungi</taxon>
        <taxon>Dikarya</taxon>
        <taxon>Ascomycota</taxon>
        <taxon>Pezizomycotina</taxon>
        <taxon>Dothideomycetes</taxon>
        <taxon>Dothideomycetes incertae sedis</taxon>
        <taxon>Botryosphaeriales</taxon>
        <taxon>Botryosphaeriaceae</taxon>
        <taxon>Neofusicoccum</taxon>
    </lineage>
</organism>
<gene>
    <name evidence="6" type="ORF">UCRNP2_10239</name>
</gene>
<dbReference type="eggNOG" id="KOG2504">
    <property type="taxonomic scope" value="Eukaryota"/>
</dbReference>
<evidence type="ECO:0000256" key="3">
    <source>
        <dbReference type="SAM" id="MobiDB-lite"/>
    </source>
</evidence>
<feature type="transmembrane region" description="Helical" evidence="4">
    <location>
        <begin position="402"/>
        <end position="422"/>
    </location>
</feature>
<dbReference type="Gene3D" id="1.20.1250.20">
    <property type="entry name" value="MFS general substrate transporter like domains"/>
    <property type="match status" value="1"/>
</dbReference>
<dbReference type="Pfam" id="PF07690">
    <property type="entry name" value="MFS_1"/>
    <property type="match status" value="1"/>
</dbReference>
<feature type="region of interest" description="Disordered" evidence="3">
    <location>
        <begin position="1"/>
        <end position="23"/>
    </location>
</feature>
<dbReference type="GO" id="GO:0022857">
    <property type="term" value="F:transmembrane transporter activity"/>
    <property type="evidence" value="ECO:0007669"/>
    <property type="project" value="InterPro"/>
</dbReference>
<dbReference type="AlphaFoldDB" id="R1GB39"/>
<feature type="transmembrane region" description="Helical" evidence="4">
    <location>
        <begin position="108"/>
        <end position="127"/>
    </location>
</feature>
<dbReference type="InterPro" id="IPR020846">
    <property type="entry name" value="MFS_dom"/>
</dbReference>
<feature type="transmembrane region" description="Helical" evidence="4">
    <location>
        <begin position="37"/>
        <end position="58"/>
    </location>
</feature>
<dbReference type="InterPro" id="IPR011701">
    <property type="entry name" value="MFS"/>
</dbReference>
<keyword evidence="4" id="KW-0812">Transmembrane</keyword>
<feature type="transmembrane region" description="Helical" evidence="4">
    <location>
        <begin position="334"/>
        <end position="354"/>
    </location>
</feature>
<evidence type="ECO:0000313" key="6">
    <source>
        <dbReference type="EMBL" id="EOD43064.1"/>
    </source>
</evidence>
<proteinExistence type="inferred from homology"/>
<feature type="transmembrane region" description="Helical" evidence="4">
    <location>
        <begin position="237"/>
        <end position="260"/>
    </location>
</feature>
<feature type="transmembrane region" description="Helical" evidence="4">
    <location>
        <begin position="133"/>
        <end position="155"/>
    </location>
</feature>
<evidence type="ECO:0000256" key="1">
    <source>
        <dbReference type="ARBA" id="ARBA00004141"/>
    </source>
</evidence>
<evidence type="ECO:0000259" key="5">
    <source>
        <dbReference type="PROSITE" id="PS50850"/>
    </source>
</evidence>
<dbReference type="SUPFAM" id="SSF103473">
    <property type="entry name" value="MFS general substrate transporter"/>
    <property type="match status" value="1"/>
</dbReference>
<dbReference type="KEGG" id="npa:UCRNP2_10239"/>
<dbReference type="HOGENOM" id="CLU_001265_1_1_1"/>
<comment type="subcellular location">
    <subcellularLocation>
        <location evidence="1">Membrane</location>
        <topology evidence="1">Multi-pass membrane protein</topology>
    </subcellularLocation>
</comment>